<keyword evidence="1" id="KW-1133">Transmembrane helix</keyword>
<keyword evidence="1" id="KW-0472">Membrane</keyword>
<sequence length="41" mass="4770">MMTTQAIIFFSSVAMVPALAFVIGGAQAWAERWSYRRDFWR</sequence>
<dbReference type="RefSeq" id="YP_009011992.1">
    <property type="nucleotide sequence ID" value="NC_023690.1"/>
</dbReference>
<dbReference type="GeneID" id="18559365"/>
<gene>
    <name evidence="2" type="primary">93</name>
    <name evidence="2" type="ORF">COURTHOUSE_93</name>
</gene>
<accession>G8I5F0</accession>
<dbReference type="KEGG" id="vg:18559365"/>
<name>G8I5F0_9CAUD</name>
<proteinExistence type="predicted"/>
<evidence type="ECO:0000256" key="1">
    <source>
        <dbReference type="SAM" id="Phobius"/>
    </source>
</evidence>
<dbReference type="Proteomes" id="UP000005860">
    <property type="component" value="Segment"/>
</dbReference>
<protein>
    <submittedName>
        <fullName evidence="2">Uncharacterized protein</fullName>
    </submittedName>
</protein>
<dbReference type="EMBL" id="JN698997">
    <property type="protein sequence ID" value="AER47944.1"/>
    <property type="molecule type" value="Genomic_DNA"/>
</dbReference>
<feature type="transmembrane region" description="Helical" evidence="1">
    <location>
        <begin position="6"/>
        <end position="30"/>
    </location>
</feature>
<organism evidence="2 3">
    <name type="scientific">Mycobacterium phage Courthouse</name>
    <dbReference type="NCBI Taxonomy" id="2923000"/>
    <lineage>
        <taxon>Viruses</taxon>
        <taxon>Duplodnaviria</taxon>
        <taxon>Heunggongvirae</taxon>
        <taxon>Uroviricota</taxon>
        <taxon>Caudoviricetes</taxon>
        <taxon>Omegavirus</taxon>
        <taxon>Omegavirus courthouse</taxon>
    </lineage>
</organism>
<evidence type="ECO:0000313" key="3">
    <source>
        <dbReference type="Proteomes" id="UP000005860"/>
    </source>
</evidence>
<keyword evidence="1" id="KW-0812">Transmembrane</keyword>
<reference evidence="2 3" key="1">
    <citation type="journal article" date="2012" name="J. Virol.">
        <title>Complete Genome Sequences of 138 Mycobacteriophages.</title>
        <authorList>
            <consortium name="the Science Education Alliance Phage Hunters Advancing Genomics and Evolutionary Science Program"/>
            <consortium name="the KwaZulu-Natal Research Institute for Tuberculosis and HIV Mycobacterial Genetics Course Students"/>
            <consortium name="the Phage Hunters Integrating Research and Education Program"/>
            <person name="Hatfull G.F."/>
        </authorList>
    </citation>
    <scope>NUCLEOTIDE SEQUENCE [LARGE SCALE GENOMIC DNA]</scope>
</reference>
<keyword evidence="3" id="KW-1185">Reference proteome</keyword>
<evidence type="ECO:0000313" key="2">
    <source>
        <dbReference type="EMBL" id="AER47944.1"/>
    </source>
</evidence>